<dbReference type="OrthoDB" id="1466811at2"/>
<evidence type="ECO:0000313" key="3">
    <source>
        <dbReference type="EMBL" id="KOS06527.1"/>
    </source>
</evidence>
<dbReference type="RefSeq" id="WP_054408124.1">
    <property type="nucleotide sequence ID" value="NZ_FOYA01000001.1"/>
</dbReference>
<gene>
    <name evidence="3" type="ORF">AM493_11145</name>
</gene>
<accession>A0A0M8MIJ7</accession>
<protein>
    <recommendedName>
        <fullName evidence="5">Outer membrane protein beta-barrel domain-containing protein</fullName>
    </recommendedName>
</protein>
<name>A0A0M8MIJ7_9FLAO</name>
<dbReference type="EMBL" id="LIYD01000005">
    <property type="protein sequence ID" value="KOS06527.1"/>
    <property type="molecule type" value="Genomic_DNA"/>
</dbReference>
<keyword evidence="2" id="KW-0732">Signal</keyword>
<dbReference type="STRING" id="1202724.AM493_11145"/>
<proteinExistence type="predicted"/>
<dbReference type="AlphaFoldDB" id="A0A0M8MIJ7"/>
<feature type="signal peptide" evidence="2">
    <location>
        <begin position="1"/>
        <end position="21"/>
    </location>
</feature>
<feature type="chain" id="PRO_5005818460" description="Outer membrane protein beta-barrel domain-containing protein" evidence="2">
    <location>
        <begin position="22"/>
        <end position="360"/>
    </location>
</feature>
<evidence type="ECO:0000313" key="4">
    <source>
        <dbReference type="Proteomes" id="UP000037755"/>
    </source>
</evidence>
<reference evidence="3 4" key="1">
    <citation type="submission" date="2015-08" db="EMBL/GenBank/DDBJ databases">
        <title>Whole genome sequence of Flavobacterium akiainvivens IK-1T, from decaying Wikstroemia oahuensis, an endemic Hawaiian shrub.</title>
        <authorList>
            <person name="Wan X."/>
            <person name="Hou S."/>
            <person name="Saito J."/>
            <person name="Donachie S."/>
        </authorList>
    </citation>
    <scope>NUCLEOTIDE SEQUENCE [LARGE SCALE GENOMIC DNA]</scope>
    <source>
        <strain evidence="3 4">IK-1</strain>
    </source>
</reference>
<organism evidence="3 4">
    <name type="scientific">Flavobacterium akiainvivens</name>
    <dbReference type="NCBI Taxonomy" id="1202724"/>
    <lineage>
        <taxon>Bacteria</taxon>
        <taxon>Pseudomonadati</taxon>
        <taxon>Bacteroidota</taxon>
        <taxon>Flavobacteriia</taxon>
        <taxon>Flavobacteriales</taxon>
        <taxon>Flavobacteriaceae</taxon>
        <taxon>Flavobacterium</taxon>
    </lineage>
</organism>
<sequence length="360" mass="41461">MKAITFCVVAFLCFVSTKLQAQEKETFEERAAAIATNIERITAQEQDSLKKEVDAINQKLENNQLTEAQAESQRQQYAEKRAKNIENRVAFEQEKLTQLVQDKVDGKVESKATKKFRFTIPGRNKEYSSYDSLGNHTITNRKQEGFERDFKRTTSWFLFATGLNRLVVDGDIDNDNFKERSEFYEWGFTWNTRIFKNNNLLHLRYGLSLQYNNFRPKDDKVFTVVDGQTVLTDSGLDLDMSRLRITNLVIPVHLEFDLGGKRVNGDKTYYPVQNSVRIGIGGYGGFNVKEKQILRYEDELGNDVKHKSKGGYNVNDFVYGVSGYIGYGSVSLYAKYDIQSLFDNEIDQNNVSFGIRFDLE</sequence>
<evidence type="ECO:0000256" key="2">
    <source>
        <dbReference type="SAM" id="SignalP"/>
    </source>
</evidence>
<keyword evidence="4" id="KW-1185">Reference proteome</keyword>
<evidence type="ECO:0000256" key="1">
    <source>
        <dbReference type="SAM" id="Coils"/>
    </source>
</evidence>
<dbReference type="Proteomes" id="UP000037755">
    <property type="component" value="Unassembled WGS sequence"/>
</dbReference>
<feature type="coiled-coil region" evidence="1">
    <location>
        <begin position="46"/>
        <end position="102"/>
    </location>
</feature>
<dbReference type="PATRIC" id="fig|1202724.3.peg.2314"/>
<keyword evidence="1" id="KW-0175">Coiled coil</keyword>
<evidence type="ECO:0008006" key="5">
    <source>
        <dbReference type="Google" id="ProtNLM"/>
    </source>
</evidence>
<comment type="caution">
    <text evidence="3">The sequence shown here is derived from an EMBL/GenBank/DDBJ whole genome shotgun (WGS) entry which is preliminary data.</text>
</comment>